<gene>
    <name evidence="2" type="ORF">Tdes44962_MAKER10440</name>
</gene>
<evidence type="ECO:0000313" key="3">
    <source>
        <dbReference type="Proteomes" id="UP001138500"/>
    </source>
</evidence>
<name>A0A9W7VXP3_9PEZI</name>
<feature type="compositionally biased region" description="Basic and acidic residues" evidence="1">
    <location>
        <begin position="489"/>
        <end position="505"/>
    </location>
</feature>
<feature type="compositionally biased region" description="Basic residues" evidence="1">
    <location>
        <begin position="1"/>
        <end position="10"/>
    </location>
</feature>
<keyword evidence="3" id="KW-1185">Reference proteome</keyword>
<organism evidence="2 3">
    <name type="scientific">Teratosphaeria destructans</name>
    <dbReference type="NCBI Taxonomy" id="418781"/>
    <lineage>
        <taxon>Eukaryota</taxon>
        <taxon>Fungi</taxon>
        <taxon>Dikarya</taxon>
        <taxon>Ascomycota</taxon>
        <taxon>Pezizomycotina</taxon>
        <taxon>Dothideomycetes</taxon>
        <taxon>Dothideomycetidae</taxon>
        <taxon>Mycosphaerellales</taxon>
        <taxon>Teratosphaeriaceae</taxon>
        <taxon>Teratosphaeria</taxon>
    </lineage>
</organism>
<feature type="region of interest" description="Disordered" evidence="1">
    <location>
        <begin position="600"/>
        <end position="690"/>
    </location>
</feature>
<feature type="compositionally biased region" description="Low complexity" evidence="1">
    <location>
        <begin position="633"/>
        <end position="645"/>
    </location>
</feature>
<feature type="region of interest" description="Disordered" evidence="1">
    <location>
        <begin position="296"/>
        <end position="320"/>
    </location>
</feature>
<dbReference type="AlphaFoldDB" id="A0A9W7VXP3"/>
<feature type="compositionally biased region" description="Low complexity" evidence="1">
    <location>
        <begin position="27"/>
        <end position="42"/>
    </location>
</feature>
<dbReference type="OrthoDB" id="3877426at2759"/>
<feature type="compositionally biased region" description="Pro residues" evidence="1">
    <location>
        <begin position="658"/>
        <end position="671"/>
    </location>
</feature>
<feature type="region of interest" description="Disordered" evidence="1">
    <location>
        <begin position="146"/>
        <end position="172"/>
    </location>
</feature>
<evidence type="ECO:0000313" key="2">
    <source>
        <dbReference type="EMBL" id="KAH9809291.1"/>
    </source>
</evidence>
<feature type="compositionally biased region" description="Basic and acidic residues" evidence="1">
    <location>
        <begin position="151"/>
        <end position="160"/>
    </location>
</feature>
<sequence length="690" mass="77738">MAPTRPRRAKAFSLVPAKDVRARAARGRPAAAGGQPSPGEPGCLREAAEAGLVLAEYVMRKKVNEAELKRKQMQSMHWVTARRLTTLETHHKNHVLRLNNELDAQKAKVYREQTEKLMYREEVEHKETVVSALEEDLSELRSIHNEAQAEAEARDRRRDLPPAYGSLPEDGRLPPYEVHCNDSGALDVATFKRTLRDRFMRQTLLAQKRLHDQRIEVATNRREILDGADIPLVDMSEADVESAFLLSVSAALADAARTAEDVLQRSNDIATTHIQTWIDQNVASVHTESHLQRIISKQKAQTSQRQGDPARDGAMQDKTNRKSQLRFLYPQVNGRGLFDPVSLREHPELLSDELESSRLCRVIERQASRHSYVADRFAKLILDLLLRTLAVLEVRPLTLLHRLSPQNKAMAALSWSQVDASLSEALRVAFGSETNATAAERLLQLQSYLTQIQMLQHRLDIQVVKLPITQWLDQTWLWLSDQVESQRQEASREYDEAQRTGHQDTTDGSSSATTSEDDEDMISRRVREGSELSSEPERDDLEERDVLYAHNTHNSEGRSYRQRLLNRNVPGNQPPGHSAAISAADRRSVADAFARSRDARLERANANQRRRVDPQARSASLDSRWPALHADGSQTTRTSPTSRRSAWGNTSRSSPVAALPPPPFPPPPPAPTVEDAELDEREVVDNVVRT</sequence>
<feature type="compositionally biased region" description="Basic and acidic residues" evidence="1">
    <location>
        <begin position="521"/>
        <end position="530"/>
    </location>
</feature>
<comment type="caution">
    <text evidence="2">The sequence shown here is derived from an EMBL/GenBank/DDBJ whole genome shotgun (WGS) entry which is preliminary data.</text>
</comment>
<feature type="region of interest" description="Disordered" evidence="1">
    <location>
        <begin position="1"/>
        <end position="43"/>
    </location>
</feature>
<dbReference type="EMBL" id="RIBY02002570">
    <property type="protein sequence ID" value="KAH9809291.1"/>
    <property type="molecule type" value="Genomic_DNA"/>
</dbReference>
<feature type="region of interest" description="Disordered" evidence="1">
    <location>
        <begin position="489"/>
        <end position="543"/>
    </location>
</feature>
<reference evidence="2 3" key="2">
    <citation type="journal article" date="2021" name="Curr. Genet.">
        <title>Genetic response to nitrogen starvation in the aggressive Eucalyptus foliar pathogen Teratosphaeria destructans.</title>
        <authorList>
            <person name="Havenga M."/>
            <person name="Wingfield B.D."/>
            <person name="Wingfield M.J."/>
            <person name="Dreyer L.L."/>
            <person name="Roets F."/>
            <person name="Aylward J."/>
        </authorList>
    </citation>
    <scope>NUCLEOTIDE SEQUENCE [LARGE SCALE GENOMIC DNA]</scope>
    <source>
        <strain evidence="2">CMW44962</strain>
    </source>
</reference>
<protein>
    <submittedName>
        <fullName evidence="2">Uncharacterized protein</fullName>
    </submittedName>
</protein>
<proteinExistence type="predicted"/>
<dbReference type="Proteomes" id="UP001138500">
    <property type="component" value="Unassembled WGS sequence"/>
</dbReference>
<reference evidence="2 3" key="1">
    <citation type="journal article" date="2018" name="IMA Fungus">
        <title>IMA Genome-F 10: Nine draft genome sequences of Claviceps purpurea s.lat., including C. arundinis, C. humidiphila, and C. cf. spartinae, pseudomolecules for the pitch canker pathogen Fusarium circinatum, draft genome of Davidsoniella eucalypti, Grosmannia galeiformis, Quambalaria eucalypti, and Teratosphaeria destructans.</title>
        <authorList>
            <person name="Wingfield B.D."/>
            <person name="Liu M."/>
            <person name="Nguyen H.D."/>
            <person name="Lane F.A."/>
            <person name="Morgan S.W."/>
            <person name="De Vos L."/>
            <person name="Wilken P.M."/>
            <person name="Duong T.A."/>
            <person name="Aylward J."/>
            <person name="Coetzee M.P."/>
            <person name="Dadej K."/>
            <person name="De Beer Z.W."/>
            <person name="Findlay W."/>
            <person name="Havenga M."/>
            <person name="Kolarik M."/>
            <person name="Menzies J.G."/>
            <person name="Naidoo K."/>
            <person name="Pochopski O."/>
            <person name="Shoukouhi P."/>
            <person name="Santana Q.C."/>
            <person name="Seifert K.A."/>
            <person name="Soal N."/>
            <person name="Steenkamp E.T."/>
            <person name="Tatham C.T."/>
            <person name="van der Nest M.A."/>
            <person name="Wingfield M.J."/>
        </authorList>
    </citation>
    <scope>NUCLEOTIDE SEQUENCE [LARGE SCALE GENOMIC DNA]</scope>
    <source>
        <strain evidence="2">CMW44962</strain>
    </source>
</reference>
<evidence type="ECO:0000256" key="1">
    <source>
        <dbReference type="SAM" id="MobiDB-lite"/>
    </source>
</evidence>
<accession>A0A9W7VXP3</accession>
<feature type="compositionally biased region" description="Basic and acidic residues" evidence="1">
    <location>
        <begin position="308"/>
        <end position="320"/>
    </location>
</feature>
<feature type="region of interest" description="Disordered" evidence="1">
    <location>
        <begin position="566"/>
        <end position="585"/>
    </location>
</feature>